<sequence length="1144" mass="129571">MLIQETMPPFKTAGLLCNKFKESKDKVMLVLDIKAMLLVLGGNNVRRQTRVVKCYNCQDEEQLAFLANLGILDGQAPQTTIPNTSSFQTEDLDAYDSDYSDVSNAKTVLMANLSNYGSSVISQKAQRIKLTLYDGSVITSQHVAGLMIDDEETLILEEVNFGKRFVSQQELSDEQAFLLQTSHLNTNQSASSPVKIEAPKTCPGFTKPSEKLVAVTPVNKVKKVRFSKPLTSSSNIHKHVESSKTPDSNTPVLPYTGLKSSTSANRLQPTGNKKNDRISQTPSSNMKNKVKVQRRRVKSKSIKKNHFKDPIYDLNVKHTMLNVNSELICVKCKQCMFDENHDVCFLDFVNDVNVRSKSKSDKKNQYHNIWKPMGKVFTEIGHKWKSTGRLFTIVGNSCPLTRITPTKVVQIKETTSNSVETPGPKIKIYSRRPKQTTTIGSSKKTKIIKYKNANNSEPNHLWGSNATDVSSSSSLVNDRLSKLFSGTIRFENDQIAKIMGYGDYQLGNVIISRTKSWLWHRRLSYLNFGTLNKLAKDGLTSGIPKLKFKKDRLCSACALGKSKKSSHQPKAEDTNQEKLYLLHVDLCGPMLPNPVPQQPFNPPTRNDWDRLFQPMFDEYFNPPSSIVSLVPVVNAPRAVDIAELIGKLTEDHPLANVIGDPSRPAMQEEIHEFERLQVWESVPCPDKVMLIKLKQIFKVKKDEFGGVLKNKARLVAQGFRQEEGIDFEESFASVAKIEANRIFVSHAANKNMTIYRMDFKTNFLNGELKEEVYVSQPKGFVDQDNPSHVYKLKKALYGLKQAPRAWKSGNNLLLVQICVDDIIFVSSNNVMCDEFANLMTTKFKMLMTGQMSFFLGLQISLSPRGIFINQSKYASKIIKKYGMLTIDSIDTPMVEKNNLDADLQGTPVDATYYRGMIDTLMYLTSSIPNLIYAICLCARYQAKPIEKQFNTVKQIFRYLKGTINIGLRCSKDTGMSLIAYSDADHARCQDTRRSTSGITHFLGDKLVSWSSKKQKSIAISSTEAEYIALFGCCSQILWMRSQLIDYGFTFNKIPLYCDNKSTIALCCNNVQHSRARHIDVRYHFIKEQVENRIVELYFVQNEYQLADIFTKPLLQERFNFLIEKLGMRSMSPETLKRLTKEEDE</sequence>
<dbReference type="CDD" id="cd09272">
    <property type="entry name" value="RNase_HI_RT_Ty1"/>
    <property type="match status" value="1"/>
</dbReference>
<feature type="compositionally biased region" description="Polar residues" evidence="1">
    <location>
        <begin position="258"/>
        <end position="286"/>
    </location>
</feature>
<gene>
    <name evidence="4" type="ORF">Tci_041260</name>
</gene>
<feature type="domain" description="Reverse transcriptase Ty1/copia-type" evidence="2">
    <location>
        <begin position="677"/>
        <end position="807"/>
    </location>
</feature>
<dbReference type="Pfam" id="PF13976">
    <property type="entry name" value="gag_pre-integrs"/>
    <property type="match status" value="1"/>
</dbReference>
<organism evidence="4">
    <name type="scientific">Tanacetum cinerariifolium</name>
    <name type="common">Dalmatian daisy</name>
    <name type="synonym">Chrysanthemum cinerariifolium</name>
    <dbReference type="NCBI Taxonomy" id="118510"/>
    <lineage>
        <taxon>Eukaryota</taxon>
        <taxon>Viridiplantae</taxon>
        <taxon>Streptophyta</taxon>
        <taxon>Embryophyta</taxon>
        <taxon>Tracheophyta</taxon>
        <taxon>Spermatophyta</taxon>
        <taxon>Magnoliopsida</taxon>
        <taxon>eudicotyledons</taxon>
        <taxon>Gunneridae</taxon>
        <taxon>Pentapetalae</taxon>
        <taxon>asterids</taxon>
        <taxon>campanulids</taxon>
        <taxon>Asterales</taxon>
        <taxon>Asteraceae</taxon>
        <taxon>Asteroideae</taxon>
        <taxon>Anthemideae</taxon>
        <taxon>Anthemidinae</taxon>
        <taxon>Tanacetum</taxon>
    </lineage>
</organism>
<dbReference type="InterPro" id="IPR013103">
    <property type="entry name" value="RVT_2"/>
</dbReference>
<dbReference type="InterPro" id="IPR043502">
    <property type="entry name" value="DNA/RNA_pol_sf"/>
</dbReference>
<evidence type="ECO:0000313" key="4">
    <source>
        <dbReference type="EMBL" id="GEU69282.1"/>
    </source>
</evidence>
<dbReference type="PANTHER" id="PTHR11439:SF442">
    <property type="entry name" value="CYSTEINE-RICH RLK (RECEPTOR-LIKE PROTEIN KINASE) 8"/>
    <property type="match status" value="1"/>
</dbReference>
<reference evidence="4" key="1">
    <citation type="journal article" date="2019" name="Sci. Rep.">
        <title>Draft genome of Tanacetum cinerariifolium, the natural source of mosquito coil.</title>
        <authorList>
            <person name="Yamashiro T."/>
            <person name="Shiraishi A."/>
            <person name="Satake H."/>
            <person name="Nakayama K."/>
        </authorList>
    </citation>
    <scope>NUCLEOTIDE SEQUENCE</scope>
</reference>
<protein>
    <recommendedName>
        <fullName evidence="5">Retrovirus-related Pol polyprotein from transposon TNT 1-94</fullName>
    </recommendedName>
</protein>
<dbReference type="EMBL" id="BKCJ010005908">
    <property type="protein sequence ID" value="GEU69282.1"/>
    <property type="molecule type" value="Genomic_DNA"/>
</dbReference>
<feature type="compositionally biased region" description="Basic residues" evidence="1">
    <location>
        <begin position="288"/>
        <end position="301"/>
    </location>
</feature>
<name>A0A6L2M9C6_TANCI</name>
<dbReference type="SUPFAM" id="SSF56672">
    <property type="entry name" value="DNA/RNA polymerases"/>
    <property type="match status" value="1"/>
</dbReference>
<dbReference type="Pfam" id="PF07727">
    <property type="entry name" value="RVT_2"/>
    <property type="match status" value="2"/>
</dbReference>
<evidence type="ECO:0000256" key="1">
    <source>
        <dbReference type="SAM" id="MobiDB-lite"/>
    </source>
</evidence>
<evidence type="ECO:0000259" key="3">
    <source>
        <dbReference type="Pfam" id="PF13976"/>
    </source>
</evidence>
<dbReference type="AlphaFoldDB" id="A0A6L2M9C6"/>
<dbReference type="InterPro" id="IPR025724">
    <property type="entry name" value="GAG-pre-integrase_dom"/>
</dbReference>
<comment type="caution">
    <text evidence="4">The sequence shown here is derived from an EMBL/GenBank/DDBJ whole genome shotgun (WGS) entry which is preliminary data.</text>
</comment>
<proteinExistence type="predicted"/>
<feature type="region of interest" description="Disordered" evidence="1">
    <location>
        <begin position="230"/>
        <end position="301"/>
    </location>
</feature>
<accession>A0A6L2M9C6</accession>
<evidence type="ECO:0008006" key="5">
    <source>
        <dbReference type="Google" id="ProtNLM"/>
    </source>
</evidence>
<dbReference type="PANTHER" id="PTHR11439">
    <property type="entry name" value="GAG-POL-RELATED RETROTRANSPOSON"/>
    <property type="match status" value="1"/>
</dbReference>
<feature type="domain" description="Reverse transcriptase Ty1/copia-type" evidence="2">
    <location>
        <begin position="809"/>
        <end position="894"/>
    </location>
</feature>
<evidence type="ECO:0000259" key="2">
    <source>
        <dbReference type="Pfam" id="PF07727"/>
    </source>
</evidence>
<feature type="domain" description="GAG-pre-integrase" evidence="3">
    <location>
        <begin position="512"/>
        <end position="562"/>
    </location>
</feature>